<dbReference type="AlphaFoldDB" id="A0A9W3VG90"/>
<protein>
    <submittedName>
        <fullName evidence="1">Uncharacterized protein</fullName>
    </submittedName>
</protein>
<dbReference type="EMBL" id="CP032609">
    <property type="protein sequence ID" value="AYF84807.1"/>
    <property type="molecule type" value="Genomic_DNA"/>
</dbReference>
<proteinExistence type="predicted"/>
<accession>A0A9W3VG90</accession>
<organism evidence="1 2">
    <name type="scientific">Bacillus thuringiensis</name>
    <dbReference type="NCBI Taxonomy" id="1428"/>
    <lineage>
        <taxon>Bacteria</taxon>
        <taxon>Bacillati</taxon>
        <taxon>Bacillota</taxon>
        <taxon>Bacilli</taxon>
        <taxon>Bacillales</taxon>
        <taxon>Bacillaceae</taxon>
        <taxon>Bacillus</taxon>
        <taxon>Bacillus cereus group</taxon>
    </lineage>
</organism>
<dbReference type="Proteomes" id="UP000269847">
    <property type="component" value="Plasmid p.2"/>
</dbReference>
<geneLocation type="plasmid" evidence="1 2">
    <name>p.2</name>
</geneLocation>
<reference evidence="1 2" key="1">
    <citation type="submission" date="2018-09" db="EMBL/GenBank/DDBJ databases">
        <title>Complete genome of Bacillus thuringiensis strain QZL38.</title>
        <authorList>
            <person name="Song F."/>
        </authorList>
    </citation>
    <scope>NUCLEOTIDE SEQUENCE [LARGE SCALE GENOMIC DNA]</scope>
    <source>
        <strain evidence="1 2">QZL38</strain>
        <plasmid evidence="1 2">p.2</plasmid>
    </source>
</reference>
<name>A0A9W3VG90_BACTU</name>
<dbReference type="RefSeq" id="WP_061885174.1">
    <property type="nucleotide sequence ID" value="NZ_CP014284.1"/>
</dbReference>
<keyword evidence="1" id="KW-0614">Plasmid</keyword>
<sequence length="172" mass="19444">MLKKMMFMLMTLTLVFVPTLASAATIEDGKKYNATHEELEAQVKELEYIFSVLMVKDEETGKYVLNKEELAKSSYNNEEKAAIIAGVYVMNDEEIPSNMYSSNVWERCWQDALGISKSYFNQIKSYLKKEDYWGALGMLSLLGLPYKPALLFAFAVTCGPAPAYIAPNPHEL</sequence>
<gene>
    <name evidence="1" type="ORF">D7J84_27475</name>
</gene>
<evidence type="ECO:0000313" key="1">
    <source>
        <dbReference type="EMBL" id="AYF84807.1"/>
    </source>
</evidence>
<evidence type="ECO:0000313" key="2">
    <source>
        <dbReference type="Proteomes" id="UP000269847"/>
    </source>
</evidence>